<evidence type="ECO:0000313" key="2">
    <source>
        <dbReference type="EMBL" id="CAL1526770.1"/>
    </source>
</evidence>
<dbReference type="EMBL" id="CAXITT010000008">
    <property type="protein sequence ID" value="CAL1526770.1"/>
    <property type="molecule type" value="Genomic_DNA"/>
</dbReference>
<feature type="non-terminal residue" evidence="2">
    <location>
        <position position="131"/>
    </location>
</feature>
<accession>A0AAV2GZC6</accession>
<proteinExistence type="predicted"/>
<keyword evidence="3" id="KW-1185">Reference proteome</keyword>
<protein>
    <submittedName>
        <fullName evidence="2">Uncharacterized protein</fullName>
    </submittedName>
</protein>
<evidence type="ECO:0000256" key="1">
    <source>
        <dbReference type="SAM" id="MobiDB-lite"/>
    </source>
</evidence>
<feature type="compositionally biased region" description="Polar residues" evidence="1">
    <location>
        <begin position="1"/>
        <end position="18"/>
    </location>
</feature>
<comment type="caution">
    <text evidence="2">The sequence shown here is derived from an EMBL/GenBank/DDBJ whole genome shotgun (WGS) entry which is preliminary data.</text>
</comment>
<sequence length="131" mass="14337">MAGTPSSSLAEQGMTTRSKLCGANEKHNQVQVIVDISSTTEDIQDCGENRSVIKIDLDLPSDFQKKKELNDKATADQEAFDKLTEELSDLETANKITGRPADIAVGSFAPDINTKDIWEESQLIATESYKT</sequence>
<gene>
    <name evidence="2" type="ORF">GSLYS_00000947001</name>
</gene>
<feature type="region of interest" description="Disordered" evidence="1">
    <location>
        <begin position="1"/>
        <end position="22"/>
    </location>
</feature>
<dbReference type="Proteomes" id="UP001497497">
    <property type="component" value="Unassembled WGS sequence"/>
</dbReference>
<organism evidence="2 3">
    <name type="scientific">Lymnaea stagnalis</name>
    <name type="common">Great pond snail</name>
    <name type="synonym">Helix stagnalis</name>
    <dbReference type="NCBI Taxonomy" id="6523"/>
    <lineage>
        <taxon>Eukaryota</taxon>
        <taxon>Metazoa</taxon>
        <taxon>Spiralia</taxon>
        <taxon>Lophotrochozoa</taxon>
        <taxon>Mollusca</taxon>
        <taxon>Gastropoda</taxon>
        <taxon>Heterobranchia</taxon>
        <taxon>Euthyneura</taxon>
        <taxon>Panpulmonata</taxon>
        <taxon>Hygrophila</taxon>
        <taxon>Lymnaeoidea</taxon>
        <taxon>Lymnaeidae</taxon>
        <taxon>Lymnaea</taxon>
    </lineage>
</organism>
<evidence type="ECO:0000313" key="3">
    <source>
        <dbReference type="Proteomes" id="UP001497497"/>
    </source>
</evidence>
<reference evidence="2 3" key="1">
    <citation type="submission" date="2024-04" db="EMBL/GenBank/DDBJ databases">
        <authorList>
            <consortium name="Genoscope - CEA"/>
            <person name="William W."/>
        </authorList>
    </citation>
    <scope>NUCLEOTIDE SEQUENCE [LARGE SCALE GENOMIC DNA]</scope>
</reference>
<dbReference type="AlphaFoldDB" id="A0AAV2GZC6"/>
<name>A0AAV2GZC6_LYMST</name>